<evidence type="ECO:0000313" key="4">
    <source>
        <dbReference type="EMBL" id="SDG54735.1"/>
    </source>
</evidence>
<evidence type="ECO:0000313" key="5">
    <source>
        <dbReference type="Proteomes" id="UP000198615"/>
    </source>
</evidence>
<feature type="region of interest" description="Disordered" evidence="1">
    <location>
        <begin position="23"/>
        <end position="55"/>
    </location>
</feature>
<dbReference type="Proteomes" id="UP000198615">
    <property type="component" value="Unassembled WGS sequence"/>
</dbReference>
<reference evidence="3 5" key="1">
    <citation type="submission" date="2016-10" db="EMBL/GenBank/DDBJ databases">
        <authorList>
            <person name="Varghese N."/>
            <person name="Submissions S."/>
        </authorList>
    </citation>
    <scope>NUCLEOTIDE SEQUENCE [LARGE SCALE GENOMIC DNA]</scope>
    <source>
        <strain evidence="3 5">DSM 18839</strain>
    </source>
</reference>
<dbReference type="AlphaFoldDB" id="A0A8G2BLC4"/>
<keyword evidence="5" id="KW-1185">Reference proteome</keyword>
<gene>
    <name evidence="3" type="ORF">SAMN05660686_04197</name>
    <name evidence="4" type="ORF">SAMN05660686_04810</name>
</gene>
<protein>
    <submittedName>
        <fullName evidence="3">Uncharacterized protein</fullName>
    </submittedName>
</protein>
<evidence type="ECO:0000256" key="2">
    <source>
        <dbReference type="SAM" id="SignalP"/>
    </source>
</evidence>
<comment type="caution">
    <text evidence="3">The sequence shown here is derived from an EMBL/GenBank/DDBJ whole genome shotgun (WGS) entry which is preliminary data.</text>
</comment>
<organism evidence="3 5">
    <name type="scientific">Thalassobaculum litoreum DSM 18839</name>
    <dbReference type="NCBI Taxonomy" id="1123362"/>
    <lineage>
        <taxon>Bacteria</taxon>
        <taxon>Pseudomonadati</taxon>
        <taxon>Pseudomonadota</taxon>
        <taxon>Alphaproteobacteria</taxon>
        <taxon>Rhodospirillales</taxon>
        <taxon>Thalassobaculaceae</taxon>
        <taxon>Thalassobaculum</taxon>
    </lineage>
</organism>
<keyword evidence="2" id="KW-0732">Signal</keyword>
<sequence>MKRFIAIAAMLLIALSTGAMGMADPHRGGSGDMPVSQAAEAPMPGHTDGHGEHKTDRAGYHAACAIAGHSCAGYVTPDMAAVAGLPYTRHDWSAPSDRLAAGLNAEATTPPPRA</sequence>
<feature type="signal peptide" evidence="2">
    <location>
        <begin position="1"/>
        <end position="21"/>
    </location>
</feature>
<dbReference type="EMBL" id="FNBW01000015">
    <property type="protein sequence ID" value="SDG37039.1"/>
    <property type="molecule type" value="Genomic_DNA"/>
</dbReference>
<dbReference type="EMBL" id="FNBW01000021">
    <property type="protein sequence ID" value="SDG54735.1"/>
    <property type="molecule type" value="Genomic_DNA"/>
</dbReference>
<dbReference type="RefSeq" id="WP_028794502.1">
    <property type="nucleotide sequence ID" value="NZ_FNBW01000015.1"/>
</dbReference>
<evidence type="ECO:0000256" key="1">
    <source>
        <dbReference type="SAM" id="MobiDB-lite"/>
    </source>
</evidence>
<proteinExistence type="predicted"/>
<feature type="chain" id="PRO_5036430230" evidence="2">
    <location>
        <begin position="22"/>
        <end position="114"/>
    </location>
</feature>
<evidence type="ECO:0000313" key="3">
    <source>
        <dbReference type="EMBL" id="SDG37039.1"/>
    </source>
</evidence>
<name>A0A8G2BLC4_9PROT</name>
<accession>A0A8G2BLC4</accession>